<evidence type="ECO:0000313" key="3">
    <source>
        <dbReference type="Proteomes" id="UP000596660"/>
    </source>
</evidence>
<organism evidence="2 3">
    <name type="scientific">Chenopodium quinoa</name>
    <name type="common">Quinoa</name>
    <dbReference type="NCBI Taxonomy" id="63459"/>
    <lineage>
        <taxon>Eukaryota</taxon>
        <taxon>Viridiplantae</taxon>
        <taxon>Streptophyta</taxon>
        <taxon>Embryophyta</taxon>
        <taxon>Tracheophyta</taxon>
        <taxon>Spermatophyta</taxon>
        <taxon>Magnoliopsida</taxon>
        <taxon>eudicotyledons</taxon>
        <taxon>Gunneridae</taxon>
        <taxon>Pentapetalae</taxon>
        <taxon>Caryophyllales</taxon>
        <taxon>Chenopodiaceae</taxon>
        <taxon>Chenopodioideae</taxon>
        <taxon>Atripliceae</taxon>
        <taxon>Chenopodium</taxon>
    </lineage>
</organism>
<sequence length="255" mass="27995">MVTFSEASAGNKDTGAKIFKTNGAQCHTVEQGAGHKQGNEGSCAQPAEESSEAKSEQQHRSSQKQQRKAEEWRCVSESNQAFLWFRTKFVASESLSSGRSSLQKTLLNPNVVNDQDFSDCQFRSFDQIQIEELCVAPTSVARRVTKNAPDIAESSDQPLSLCKTKLQIVSAAEYKAQKVWWKKCDPFFLLSPAQQVVVAAAAVRSTRVVEASRSGAEPSTSAADPQVEEEQAEEEDEATEDERLLKTSVSLLDLS</sequence>
<proteinExistence type="predicted"/>
<dbReference type="Proteomes" id="UP000596660">
    <property type="component" value="Unplaced"/>
</dbReference>
<feature type="region of interest" description="Disordered" evidence="1">
    <location>
        <begin position="29"/>
        <end position="70"/>
    </location>
</feature>
<evidence type="ECO:0000256" key="1">
    <source>
        <dbReference type="SAM" id="MobiDB-lite"/>
    </source>
</evidence>
<reference evidence="2" key="1">
    <citation type="journal article" date="2017" name="Nature">
        <title>The genome of Chenopodium quinoa.</title>
        <authorList>
            <person name="Jarvis D.E."/>
            <person name="Ho Y.S."/>
            <person name="Lightfoot D.J."/>
            <person name="Schmoeckel S.M."/>
            <person name="Li B."/>
            <person name="Borm T.J.A."/>
            <person name="Ohyanagi H."/>
            <person name="Mineta K."/>
            <person name="Michell C.T."/>
            <person name="Saber N."/>
            <person name="Kharbatia N.M."/>
            <person name="Rupper R.R."/>
            <person name="Sharp A.R."/>
            <person name="Dally N."/>
            <person name="Boughton B.A."/>
            <person name="Woo Y.H."/>
            <person name="Gao G."/>
            <person name="Schijlen E.G.W.M."/>
            <person name="Guo X."/>
            <person name="Momin A.A."/>
            <person name="Negrao S."/>
            <person name="Al-Babili S."/>
            <person name="Gehring C."/>
            <person name="Roessner U."/>
            <person name="Jung C."/>
            <person name="Murphy K."/>
            <person name="Arold S.T."/>
            <person name="Gojobori T."/>
            <person name="van der Linden C.G."/>
            <person name="van Loo E.N."/>
            <person name="Jellen E.N."/>
            <person name="Maughan P.J."/>
            <person name="Tester M."/>
        </authorList>
    </citation>
    <scope>NUCLEOTIDE SEQUENCE [LARGE SCALE GENOMIC DNA]</scope>
    <source>
        <strain evidence="2">cv. PI 614886</strain>
    </source>
</reference>
<dbReference type="GO" id="GO:0009055">
    <property type="term" value="F:electron transfer activity"/>
    <property type="evidence" value="ECO:0007669"/>
    <property type="project" value="InterPro"/>
</dbReference>
<dbReference type="Gramene" id="AUR62007710-RA">
    <property type="protein sequence ID" value="AUR62007710-RA:cds"/>
    <property type="gene ID" value="AUR62007710"/>
</dbReference>
<reference evidence="2" key="2">
    <citation type="submission" date="2021-03" db="UniProtKB">
        <authorList>
            <consortium name="EnsemblPlants"/>
        </authorList>
    </citation>
    <scope>IDENTIFICATION</scope>
</reference>
<dbReference type="AlphaFoldDB" id="A0A803L771"/>
<name>A0A803L771_CHEQI</name>
<dbReference type="Gene3D" id="1.10.760.10">
    <property type="entry name" value="Cytochrome c-like domain"/>
    <property type="match status" value="1"/>
</dbReference>
<feature type="region of interest" description="Disordered" evidence="1">
    <location>
        <begin position="210"/>
        <end position="255"/>
    </location>
</feature>
<accession>A0A803L771</accession>
<dbReference type="InterPro" id="IPR036909">
    <property type="entry name" value="Cyt_c-like_dom_sf"/>
</dbReference>
<dbReference type="EnsemblPlants" id="AUR62007710-RA">
    <property type="protein sequence ID" value="AUR62007710-RA:cds"/>
    <property type="gene ID" value="AUR62007710"/>
</dbReference>
<dbReference type="GO" id="GO:0020037">
    <property type="term" value="F:heme binding"/>
    <property type="evidence" value="ECO:0007669"/>
    <property type="project" value="InterPro"/>
</dbReference>
<feature type="compositionally biased region" description="Acidic residues" evidence="1">
    <location>
        <begin position="226"/>
        <end position="240"/>
    </location>
</feature>
<protein>
    <submittedName>
        <fullName evidence="2">Uncharacterized protein</fullName>
    </submittedName>
</protein>
<keyword evidence="3" id="KW-1185">Reference proteome</keyword>
<evidence type="ECO:0000313" key="2">
    <source>
        <dbReference type="EnsemblPlants" id="AUR62007710-RA:cds"/>
    </source>
</evidence>